<dbReference type="Gene3D" id="3.30.200.20">
    <property type="entry name" value="Phosphorylase Kinase, domain 1"/>
    <property type="match status" value="1"/>
</dbReference>
<dbReference type="GO" id="GO:0005524">
    <property type="term" value="F:ATP binding"/>
    <property type="evidence" value="ECO:0007669"/>
    <property type="project" value="UniProtKB-UniRule"/>
</dbReference>
<keyword evidence="10 25" id="KW-0547">Nucleotide-binding</keyword>
<dbReference type="InterPro" id="IPR017441">
    <property type="entry name" value="Protein_kinase_ATP_BS"/>
</dbReference>
<dbReference type="SUPFAM" id="SSF56112">
    <property type="entry name" value="Protein kinase-like (PK-like)"/>
    <property type="match status" value="1"/>
</dbReference>
<keyword evidence="4" id="KW-1003">Cell membrane</keyword>
<dbReference type="InterPro" id="IPR020635">
    <property type="entry name" value="Tyr_kinase_cat_dom"/>
</dbReference>
<keyword evidence="14" id="KW-0297">G-protein coupled receptor</keyword>
<comment type="catalytic activity">
    <reaction evidence="22">
        <text>L-tyrosyl-[protein] + ATP = O-phospho-L-tyrosyl-[protein] + ADP + H(+)</text>
        <dbReference type="Rhea" id="RHEA:10596"/>
        <dbReference type="Rhea" id="RHEA-COMP:10136"/>
        <dbReference type="Rhea" id="RHEA-COMP:20101"/>
        <dbReference type="ChEBI" id="CHEBI:15378"/>
        <dbReference type="ChEBI" id="CHEBI:30616"/>
        <dbReference type="ChEBI" id="CHEBI:46858"/>
        <dbReference type="ChEBI" id="CHEBI:61978"/>
        <dbReference type="ChEBI" id="CHEBI:456216"/>
        <dbReference type="EC" id="2.7.10.1"/>
    </reaction>
</comment>
<evidence type="ECO:0000256" key="17">
    <source>
        <dbReference type="ARBA" id="ARBA00023157"/>
    </source>
</evidence>
<dbReference type="SMART" id="SM00219">
    <property type="entry name" value="TyrKc"/>
    <property type="match status" value="1"/>
</dbReference>
<evidence type="ECO:0000256" key="16">
    <source>
        <dbReference type="ARBA" id="ARBA00023137"/>
    </source>
</evidence>
<evidence type="ECO:0000259" key="28">
    <source>
        <dbReference type="PROSITE" id="PS50011"/>
    </source>
</evidence>
<dbReference type="GO" id="GO:0005886">
    <property type="term" value="C:plasma membrane"/>
    <property type="evidence" value="ECO:0007669"/>
    <property type="project" value="UniProtKB-SubCell"/>
</dbReference>
<dbReference type="PROSITE" id="PS00109">
    <property type="entry name" value="PROTEIN_KINASE_TYR"/>
    <property type="match status" value="1"/>
</dbReference>
<dbReference type="OrthoDB" id="73209at2759"/>
<dbReference type="Pfam" id="PF07714">
    <property type="entry name" value="PK_Tyr_Ser-Thr"/>
    <property type="match status" value="1"/>
</dbReference>
<keyword evidence="5" id="KW-0597">Phosphoprotein</keyword>
<evidence type="ECO:0000256" key="23">
    <source>
        <dbReference type="ARBA" id="ARBA00056965"/>
    </source>
</evidence>
<dbReference type="PROSITE" id="PS00107">
    <property type="entry name" value="PROTEIN_KINASE_ATP"/>
    <property type="match status" value="1"/>
</dbReference>
<evidence type="ECO:0000256" key="13">
    <source>
        <dbReference type="ARBA" id="ARBA00022989"/>
    </source>
</evidence>
<evidence type="ECO:0000256" key="11">
    <source>
        <dbReference type="ARBA" id="ARBA00022777"/>
    </source>
</evidence>
<dbReference type="Gene3D" id="1.10.510.10">
    <property type="entry name" value="Transferase(Phosphotransferase) domain 1"/>
    <property type="match status" value="1"/>
</dbReference>
<dbReference type="EC" id="2.7.10.1" evidence="3"/>
<dbReference type="InterPro" id="IPR028082">
    <property type="entry name" value="Peripla_BP_I"/>
</dbReference>
<evidence type="ECO:0000256" key="12">
    <source>
        <dbReference type="ARBA" id="ARBA00022840"/>
    </source>
</evidence>
<keyword evidence="13 27" id="KW-1133">Transmembrane helix</keyword>
<feature type="domain" description="Protein kinase" evidence="28">
    <location>
        <begin position="904"/>
        <end position="1176"/>
    </location>
</feature>
<evidence type="ECO:0000256" key="20">
    <source>
        <dbReference type="ARBA" id="ARBA00023224"/>
    </source>
</evidence>
<comment type="function">
    <text evidence="23">Receptor for basic fibroblast growth factor.</text>
</comment>
<organism evidence="29">
    <name type="scientific">Musca domestica</name>
    <name type="common">House fly</name>
    <dbReference type="NCBI Taxonomy" id="7370"/>
    <lineage>
        <taxon>Eukaryota</taxon>
        <taxon>Metazoa</taxon>
        <taxon>Ecdysozoa</taxon>
        <taxon>Arthropoda</taxon>
        <taxon>Hexapoda</taxon>
        <taxon>Insecta</taxon>
        <taxon>Pterygota</taxon>
        <taxon>Neoptera</taxon>
        <taxon>Endopterygota</taxon>
        <taxon>Diptera</taxon>
        <taxon>Brachycera</taxon>
        <taxon>Muscomorpha</taxon>
        <taxon>Muscoidea</taxon>
        <taxon>Muscidae</taxon>
        <taxon>Musca</taxon>
    </lineage>
</organism>
<keyword evidence="21" id="KW-0393">Immunoglobulin domain</keyword>
<dbReference type="eggNOG" id="KOG1055">
    <property type="taxonomic scope" value="Eukaryota"/>
</dbReference>
<evidence type="ECO:0000256" key="19">
    <source>
        <dbReference type="ARBA" id="ARBA00023180"/>
    </source>
</evidence>
<keyword evidence="19" id="KW-0325">Glycoprotein</keyword>
<dbReference type="STRING" id="7370.A0A1I8N5J4"/>
<dbReference type="SUPFAM" id="SSF53822">
    <property type="entry name" value="Periplasmic binding protein-like I"/>
    <property type="match status" value="1"/>
</dbReference>
<dbReference type="FunFam" id="3.40.50.2300:FF:000063">
    <property type="entry name" value="Gamma-aminobutyric acid type B receptor subunit"/>
    <property type="match status" value="1"/>
</dbReference>
<keyword evidence="11" id="KW-0418">Kinase</keyword>
<evidence type="ECO:0000256" key="21">
    <source>
        <dbReference type="ARBA" id="ARBA00023319"/>
    </source>
</evidence>
<dbReference type="CDD" id="cd06366">
    <property type="entry name" value="PBP1_GABAb_receptor"/>
    <property type="match status" value="1"/>
</dbReference>
<keyword evidence="9" id="KW-0677">Repeat</keyword>
<dbReference type="InterPro" id="IPR011009">
    <property type="entry name" value="Kinase-like_dom_sf"/>
</dbReference>
<dbReference type="PROSITE" id="PS50011">
    <property type="entry name" value="PROTEIN_KINASE_DOM"/>
    <property type="match status" value="1"/>
</dbReference>
<evidence type="ECO:0000256" key="22">
    <source>
        <dbReference type="ARBA" id="ARBA00051243"/>
    </source>
</evidence>
<keyword evidence="8" id="KW-0732">Signal</keyword>
<evidence type="ECO:0000256" key="25">
    <source>
        <dbReference type="PROSITE-ProRule" id="PRU10141"/>
    </source>
</evidence>
<evidence type="ECO:0000256" key="8">
    <source>
        <dbReference type="ARBA" id="ARBA00022729"/>
    </source>
</evidence>
<evidence type="ECO:0000256" key="26">
    <source>
        <dbReference type="SAM" id="MobiDB-lite"/>
    </source>
</evidence>
<evidence type="ECO:0000256" key="2">
    <source>
        <dbReference type="ARBA" id="ARBA00004651"/>
    </source>
</evidence>
<accession>A0A1I8N5J4</accession>
<evidence type="ECO:0000256" key="5">
    <source>
        <dbReference type="ARBA" id="ARBA00022553"/>
    </source>
</evidence>
<feature type="transmembrane region" description="Helical" evidence="27">
    <location>
        <begin position="839"/>
        <end position="861"/>
    </location>
</feature>
<feature type="region of interest" description="Disordered" evidence="26">
    <location>
        <begin position="1239"/>
        <end position="1263"/>
    </location>
</feature>
<dbReference type="InterPro" id="IPR001828">
    <property type="entry name" value="ANF_lig-bd_rcpt"/>
</dbReference>
<dbReference type="GO" id="GO:0043235">
    <property type="term" value="C:receptor complex"/>
    <property type="evidence" value="ECO:0007669"/>
    <property type="project" value="TreeGrafter"/>
</dbReference>
<dbReference type="CDD" id="cd00192">
    <property type="entry name" value="PTKc"/>
    <property type="match status" value="1"/>
</dbReference>
<keyword evidence="16" id="KW-0829">Tyrosine-protein kinase</keyword>
<proteinExistence type="predicted"/>
<dbReference type="Gene3D" id="3.40.50.2300">
    <property type="match status" value="2"/>
</dbReference>
<sequence length="1288" mass="146650">MYFRDTTYYFRNRPLAALAFLTWVLISKLEPITPASTINTYADSYEESPAELYNYECLAKQDSPLFAPNMDKIGLQVMSWPSHQLISRIFALFLRDVLNYKNVYLFPVTFNGDLNDTNYEAKKFTHIMDLINNPNILMMNVGLWTPAQGHSVKPQNVHAAGVSMFPGRFGWFASPGRNGMPAHPLHYSIFLNHTNPLYDQFVLDEVEIKHLLQSNGSEYFQGELCRTIRCATLLAEYKNDTSFVQHQIDEMKAYLNVLWLGPRFRSELDRLNTIFTSGHSEKRLLILHWIPSDVVGSSYEYITLPQCEEFFSLFRSYCKYELTPVIKYYAKGVAKDERLMFALRYFWIPDLGYLYNEVNRRRIASHKGYITNEMYDDVACRWLRTQSVENSTWVLRKRKTLSVGGIFPILEDSRGHQNLIQAVRRAANVINGSTVILPNYDFRVLENDGECKADIVMRTFIHYFNDPDVVGVLGPACSETVEPIAGISRHTNMAVISYSAEGASFIDRQAYPFFFRTIGSNRQYEDLYISLMKEFGWRRVAAITEDGQKYTEYISHMETTLKNNNFELIANKKFLNEVNPHQMRKHLEDLKQRHARIIIADIHNKYAAMTLCEAFKLEMTAYQGYVWFLPSWLSKDLAALAAEGNINCTIAELQKAFEGHFSITHSPFGNNYTVMQENITIKEWIDSYHSNVKDVSQYTAFAYDAVWVYAKAVDTVLRENKDVVGTFKSKSMVERLVDIIWETDFQGLSGRVRFGQGGSRITDLIVMQWRNNQSFVVKKYVPKIISSGRNMRTNGGELVMGQTPIVWLSDAKPPSDGTFDCTFSSLAKMLNTDCEKATVTFTTIVCLAAVVIVSMVSFLFWKRRYDKKLKESARIMKNFGIDLLSPTNNSANTLDKWEVPKENVVINRKLGDGAFGTVYGGEALIPAEGWTAVAVKTLKTGASTEDRLDFLSEAQAMKLFNHKNIVKLLGVCLQSEPIYTIMEFMLYGDLKTYLLARRHLVNEKISDDSDISSKRLTMYAVDVAKGLAYLAQQKYVHRDIACRNCLVSAQRTVKLGDFGMARPTYESDYYRFNRKGMLPVRWMAPEALALGMFTPASDVWAFGVVLFEIITFASVPYQGLTNNQVLEYVKSGNTLQVPVGIKPQLEALINACWNRDPKKRPTASDIIEYISKYPSLLTACLEFPSASVEMPEPECDEFELLTNVRRCSPQTNDTSLDVVVQTSITDRYVTANSDKNASQSVGIGMDHSNQAESSEQYASLTPTTPDGYSIMSPLIHQSTKTVSQQMQF</sequence>
<dbReference type="GO" id="GO:0004930">
    <property type="term" value="F:G protein-coupled receptor activity"/>
    <property type="evidence" value="ECO:0007669"/>
    <property type="project" value="UniProtKB-KW"/>
</dbReference>
<dbReference type="VEuPathDB" id="VectorBase:MDOMA2_013110"/>
<dbReference type="FunFam" id="3.30.200.20:FF:000593">
    <property type="entry name" value="Predicted protein"/>
    <property type="match status" value="1"/>
</dbReference>
<evidence type="ECO:0000256" key="14">
    <source>
        <dbReference type="ARBA" id="ARBA00023040"/>
    </source>
</evidence>
<evidence type="ECO:0000256" key="1">
    <source>
        <dbReference type="ARBA" id="ARBA00004167"/>
    </source>
</evidence>
<dbReference type="InterPro" id="IPR008266">
    <property type="entry name" value="Tyr_kinase_AS"/>
</dbReference>
<evidence type="ECO:0000256" key="24">
    <source>
        <dbReference type="ARBA" id="ARBA00073785"/>
    </source>
</evidence>
<dbReference type="InterPro" id="IPR000719">
    <property type="entry name" value="Prot_kinase_dom"/>
</dbReference>
<keyword evidence="6" id="KW-0808">Transferase</keyword>
<reference evidence="29" key="1">
    <citation type="submission" date="2021-01" db="UniProtKB">
        <authorList>
            <consortium name="EnsemblMetazoa"/>
        </authorList>
    </citation>
    <scope>IDENTIFICATION</scope>
    <source>
        <strain evidence="29">Aabys</strain>
    </source>
</reference>
<dbReference type="PANTHER" id="PTHR24416">
    <property type="entry name" value="TYROSINE-PROTEIN KINASE RECEPTOR"/>
    <property type="match status" value="1"/>
</dbReference>
<name>A0A1I8N5J4_MUSDO</name>
<evidence type="ECO:0000256" key="6">
    <source>
        <dbReference type="ARBA" id="ARBA00022679"/>
    </source>
</evidence>
<dbReference type="VEuPathDB" id="VectorBase:MDOA011759"/>
<dbReference type="Pfam" id="PF01094">
    <property type="entry name" value="ANF_receptor"/>
    <property type="match status" value="1"/>
</dbReference>
<dbReference type="PRINTS" id="PR00109">
    <property type="entry name" value="TYRKINASE"/>
</dbReference>
<comment type="subcellular location">
    <subcellularLocation>
        <location evidence="2">Cell membrane</location>
        <topology evidence="2">Multi-pass membrane protein</topology>
    </subcellularLocation>
    <subcellularLocation>
        <location evidence="1">Membrane</location>
        <topology evidence="1">Single-pass membrane protein</topology>
    </subcellularLocation>
</comment>
<evidence type="ECO:0000256" key="4">
    <source>
        <dbReference type="ARBA" id="ARBA00022475"/>
    </source>
</evidence>
<gene>
    <name evidence="29" type="primary">101898046</name>
</gene>
<dbReference type="InterPro" id="IPR001245">
    <property type="entry name" value="Ser-Thr/Tyr_kinase_cat_dom"/>
</dbReference>
<dbReference type="GO" id="GO:0004714">
    <property type="term" value="F:transmembrane receptor protein tyrosine kinase activity"/>
    <property type="evidence" value="ECO:0007669"/>
    <property type="project" value="UniProtKB-EC"/>
</dbReference>
<evidence type="ECO:0000256" key="3">
    <source>
        <dbReference type="ARBA" id="ARBA00011902"/>
    </source>
</evidence>
<protein>
    <recommendedName>
        <fullName evidence="24">Gamma-aminobutyric acid type B receptor subunit 2</fullName>
        <ecNumber evidence="3">2.7.10.1</ecNumber>
    </recommendedName>
</protein>
<keyword evidence="17" id="KW-1015">Disulfide bond</keyword>
<evidence type="ECO:0000256" key="15">
    <source>
        <dbReference type="ARBA" id="ARBA00023136"/>
    </source>
</evidence>
<dbReference type="InterPro" id="IPR050122">
    <property type="entry name" value="RTK"/>
</dbReference>
<evidence type="ECO:0000256" key="10">
    <source>
        <dbReference type="ARBA" id="ARBA00022741"/>
    </source>
</evidence>
<evidence type="ECO:0000256" key="18">
    <source>
        <dbReference type="ARBA" id="ARBA00023170"/>
    </source>
</evidence>
<feature type="binding site" evidence="25">
    <location>
        <position position="936"/>
    </location>
    <ligand>
        <name>ATP</name>
        <dbReference type="ChEBI" id="CHEBI:30616"/>
    </ligand>
</feature>
<evidence type="ECO:0000256" key="7">
    <source>
        <dbReference type="ARBA" id="ARBA00022692"/>
    </source>
</evidence>
<evidence type="ECO:0000256" key="27">
    <source>
        <dbReference type="SAM" id="Phobius"/>
    </source>
</evidence>
<keyword evidence="15 27" id="KW-0472">Membrane</keyword>
<keyword evidence="18" id="KW-0675">Receptor</keyword>
<keyword evidence="7 27" id="KW-0812">Transmembrane</keyword>
<dbReference type="GO" id="GO:0007169">
    <property type="term" value="P:cell surface receptor protein tyrosine kinase signaling pathway"/>
    <property type="evidence" value="ECO:0007669"/>
    <property type="project" value="TreeGrafter"/>
</dbReference>
<dbReference type="eggNOG" id="KOG4258">
    <property type="taxonomic scope" value="Eukaryota"/>
</dbReference>
<dbReference type="EnsemblMetazoa" id="MDOA011759-RA">
    <property type="protein sequence ID" value="MDOA011759-PA"/>
    <property type="gene ID" value="MDOA011759"/>
</dbReference>
<evidence type="ECO:0000256" key="9">
    <source>
        <dbReference type="ARBA" id="ARBA00022737"/>
    </source>
</evidence>
<keyword evidence="12 25" id="KW-0067">ATP-binding</keyword>
<dbReference type="FunFam" id="1.10.510.10:FF:001227">
    <property type="entry name" value="Tyrosine-protein kinase receptor"/>
    <property type="match status" value="1"/>
</dbReference>
<keyword evidence="20" id="KW-0807">Transducer</keyword>
<dbReference type="PANTHER" id="PTHR24416:SF489">
    <property type="entry name" value="PROTEIN KINASE DOMAIN-CONTAINING PROTEIN"/>
    <property type="match status" value="1"/>
</dbReference>
<evidence type="ECO:0000313" key="29">
    <source>
        <dbReference type="EnsemblMetazoa" id="MDOA011759-PA"/>
    </source>
</evidence>